<protein>
    <recommendedName>
        <fullName evidence="4">PIN domain-containing protein</fullName>
    </recommendedName>
</protein>
<dbReference type="EMBL" id="JACJTU010000025">
    <property type="protein sequence ID" value="MBD2736874.1"/>
    <property type="molecule type" value="Genomic_DNA"/>
</dbReference>
<comment type="caution">
    <text evidence="2">The sequence shown here is derived from an EMBL/GenBank/DDBJ whole genome shotgun (WGS) entry which is preliminary data.</text>
</comment>
<evidence type="ECO:0000313" key="2">
    <source>
        <dbReference type="EMBL" id="MBD2736874.1"/>
    </source>
</evidence>
<organism evidence="2 3">
    <name type="scientific">Nostoc paludosum FACHB-159</name>
    <dbReference type="NCBI Taxonomy" id="2692908"/>
    <lineage>
        <taxon>Bacteria</taxon>
        <taxon>Bacillati</taxon>
        <taxon>Cyanobacteriota</taxon>
        <taxon>Cyanophyceae</taxon>
        <taxon>Nostocales</taxon>
        <taxon>Nostocaceae</taxon>
        <taxon>Nostoc</taxon>
    </lineage>
</organism>
<evidence type="ECO:0000256" key="1">
    <source>
        <dbReference type="SAM" id="MobiDB-lite"/>
    </source>
</evidence>
<gene>
    <name evidence="2" type="ORF">H6H03_23785</name>
</gene>
<sequence length="174" mass="19656">MRKVLLIDTSLLCVWLQVPGREIAGNNDWDYQRVNQKIEAEIAKSTTLVLPLATVIETGNHIAQAKTANSESKRIAAQKFAEIITYAADETSPWAKFREQIVLWEEDELKKLAAKFPNQAVEKTSMGDASIVILGWHYHQKGFHVEFLTDDDKLKSQEPPSPQPPTRRSSRTKG</sequence>
<keyword evidence="3" id="KW-1185">Reference proteome</keyword>
<feature type="region of interest" description="Disordered" evidence="1">
    <location>
        <begin position="151"/>
        <end position="174"/>
    </location>
</feature>
<dbReference type="Proteomes" id="UP000637383">
    <property type="component" value="Unassembled WGS sequence"/>
</dbReference>
<evidence type="ECO:0008006" key="4">
    <source>
        <dbReference type="Google" id="ProtNLM"/>
    </source>
</evidence>
<name>A0ABR8KDE2_9NOSO</name>
<reference evidence="2 3" key="1">
    <citation type="journal article" date="2020" name="ISME J.">
        <title>Comparative genomics reveals insights into cyanobacterial evolution and habitat adaptation.</title>
        <authorList>
            <person name="Chen M.Y."/>
            <person name="Teng W.K."/>
            <person name="Zhao L."/>
            <person name="Hu C.X."/>
            <person name="Zhou Y.K."/>
            <person name="Han B.P."/>
            <person name="Song L.R."/>
            <person name="Shu W.S."/>
        </authorList>
    </citation>
    <scope>NUCLEOTIDE SEQUENCE [LARGE SCALE GENOMIC DNA]</scope>
    <source>
        <strain evidence="2 3">FACHB-159</strain>
    </source>
</reference>
<evidence type="ECO:0000313" key="3">
    <source>
        <dbReference type="Proteomes" id="UP000637383"/>
    </source>
</evidence>
<dbReference type="RefSeq" id="WP_190957484.1">
    <property type="nucleotide sequence ID" value="NZ_JACJTU010000025.1"/>
</dbReference>
<accession>A0ABR8KDE2</accession>
<proteinExistence type="predicted"/>